<sequence length="350" mass="39189">MRLRDHLSGCTYNGIKIQGAIMFDISGPTIHLNPCPSIPPSLTNIPPPSSSPHPPECHITISHLASQLGQLGLANILPRELGLPRRAPDRRGHGRSDQPWDGNNMDTWSDDLSELVEHLGLKDIMMVGHSTGGGEITRYRGRHGTKRFKKLVLISATTPLLVKTPVSPHGVPIEVFDEFREAMIKDRSTFFYYVPKGPFFGYNRPNATINQSQTDFREELKNLDIPVLVIHEDDDQVVPIDAGGRETIELLKNGTLKVYKGGPHALLNIEADGINKDLWWLYVEVYHSMKSTHINHHDFSPPKAMKQSIDFDTTTIYLCNAIASFDSTIPEASAIRFRRIAQIHPTSINR</sequence>
<accession>A0ACB6R5W0</accession>
<evidence type="ECO:0000313" key="1">
    <source>
        <dbReference type="EMBL" id="KAF2474218.1"/>
    </source>
</evidence>
<proteinExistence type="predicted"/>
<organism evidence="1 2">
    <name type="scientific">Lindgomyces ingoldianus</name>
    <dbReference type="NCBI Taxonomy" id="673940"/>
    <lineage>
        <taxon>Eukaryota</taxon>
        <taxon>Fungi</taxon>
        <taxon>Dikarya</taxon>
        <taxon>Ascomycota</taxon>
        <taxon>Pezizomycotina</taxon>
        <taxon>Dothideomycetes</taxon>
        <taxon>Pleosporomycetidae</taxon>
        <taxon>Pleosporales</taxon>
        <taxon>Lindgomycetaceae</taxon>
        <taxon>Lindgomyces</taxon>
    </lineage>
</organism>
<gene>
    <name evidence="1" type="ORF">BDR25DRAFT_351745</name>
</gene>
<comment type="caution">
    <text evidence="1">The sequence shown here is derived from an EMBL/GenBank/DDBJ whole genome shotgun (WGS) entry which is preliminary data.</text>
</comment>
<keyword evidence="2" id="KW-1185">Reference proteome</keyword>
<protein>
    <submittedName>
        <fullName evidence="1">Alpha/beta-hydrolase</fullName>
    </submittedName>
</protein>
<name>A0ACB6R5W0_9PLEO</name>
<dbReference type="EMBL" id="MU003498">
    <property type="protein sequence ID" value="KAF2474218.1"/>
    <property type="molecule type" value="Genomic_DNA"/>
</dbReference>
<evidence type="ECO:0000313" key="2">
    <source>
        <dbReference type="Proteomes" id="UP000799755"/>
    </source>
</evidence>
<reference evidence="1" key="1">
    <citation type="journal article" date="2020" name="Stud. Mycol.">
        <title>101 Dothideomycetes genomes: a test case for predicting lifestyles and emergence of pathogens.</title>
        <authorList>
            <person name="Haridas S."/>
            <person name="Albert R."/>
            <person name="Binder M."/>
            <person name="Bloem J."/>
            <person name="Labutti K."/>
            <person name="Salamov A."/>
            <person name="Andreopoulos B."/>
            <person name="Baker S."/>
            <person name="Barry K."/>
            <person name="Bills G."/>
            <person name="Bluhm B."/>
            <person name="Cannon C."/>
            <person name="Castanera R."/>
            <person name="Culley D."/>
            <person name="Daum C."/>
            <person name="Ezra D."/>
            <person name="Gonzalez J."/>
            <person name="Henrissat B."/>
            <person name="Kuo A."/>
            <person name="Liang C."/>
            <person name="Lipzen A."/>
            <person name="Lutzoni F."/>
            <person name="Magnuson J."/>
            <person name="Mondo S."/>
            <person name="Nolan M."/>
            <person name="Ohm R."/>
            <person name="Pangilinan J."/>
            <person name="Park H.-J."/>
            <person name="Ramirez L."/>
            <person name="Alfaro M."/>
            <person name="Sun H."/>
            <person name="Tritt A."/>
            <person name="Yoshinaga Y."/>
            <person name="Zwiers L.-H."/>
            <person name="Turgeon B."/>
            <person name="Goodwin S."/>
            <person name="Spatafora J."/>
            <person name="Crous P."/>
            <person name="Grigoriev I."/>
        </authorList>
    </citation>
    <scope>NUCLEOTIDE SEQUENCE</scope>
    <source>
        <strain evidence="1">ATCC 200398</strain>
    </source>
</reference>
<dbReference type="Proteomes" id="UP000799755">
    <property type="component" value="Unassembled WGS sequence"/>
</dbReference>